<dbReference type="AlphaFoldDB" id="A0A8T1ZJU6"/>
<feature type="signal peptide" evidence="1">
    <location>
        <begin position="1"/>
        <end position="19"/>
    </location>
</feature>
<protein>
    <submittedName>
        <fullName evidence="2">Uncharacterized protein</fullName>
    </submittedName>
</protein>
<keyword evidence="3" id="KW-1185">Reference proteome</keyword>
<keyword evidence="1" id="KW-0732">Signal</keyword>
<accession>A0A8T1ZJU6</accession>
<feature type="non-terminal residue" evidence="2">
    <location>
        <position position="34"/>
    </location>
</feature>
<evidence type="ECO:0000313" key="3">
    <source>
        <dbReference type="Proteomes" id="UP000694240"/>
    </source>
</evidence>
<gene>
    <name evidence="2" type="ORF">ISN45_Aa05g011790</name>
</gene>
<feature type="chain" id="PRO_5035900194" evidence="1">
    <location>
        <begin position="20"/>
        <end position="34"/>
    </location>
</feature>
<dbReference type="EMBL" id="JAEFBK010000010">
    <property type="protein sequence ID" value="KAG7559586.1"/>
    <property type="molecule type" value="Genomic_DNA"/>
</dbReference>
<evidence type="ECO:0000313" key="2">
    <source>
        <dbReference type="EMBL" id="KAG7559586.1"/>
    </source>
</evidence>
<dbReference type="Proteomes" id="UP000694240">
    <property type="component" value="Chromosome 10"/>
</dbReference>
<name>A0A8T1ZJU6_9BRAS</name>
<comment type="caution">
    <text evidence="2">The sequence shown here is derived from an EMBL/GenBank/DDBJ whole genome shotgun (WGS) entry which is preliminary data.</text>
</comment>
<proteinExistence type="predicted"/>
<reference evidence="2 3" key="1">
    <citation type="submission" date="2020-12" db="EMBL/GenBank/DDBJ databases">
        <title>Concerted genomic and epigenomic changes stabilize Arabidopsis allopolyploids.</title>
        <authorList>
            <person name="Chen Z."/>
        </authorList>
    </citation>
    <scope>NUCLEOTIDE SEQUENCE [LARGE SCALE GENOMIC DNA]</scope>
    <source>
        <strain evidence="2">Allo738</strain>
        <tissue evidence="2">Leaf</tissue>
    </source>
</reference>
<sequence length="34" mass="3692">MMLGMVQVFKSCFPLTITALLVECLQAACSENSI</sequence>
<organism evidence="2 3">
    <name type="scientific">Arabidopsis thaliana x Arabidopsis arenosa</name>
    <dbReference type="NCBI Taxonomy" id="1240361"/>
    <lineage>
        <taxon>Eukaryota</taxon>
        <taxon>Viridiplantae</taxon>
        <taxon>Streptophyta</taxon>
        <taxon>Embryophyta</taxon>
        <taxon>Tracheophyta</taxon>
        <taxon>Spermatophyta</taxon>
        <taxon>Magnoliopsida</taxon>
        <taxon>eudicotyledons</taxon>
        <taxon>Gunneridae</taxon>
        <taxon>Pentapetalae</taxon>
        <taxon>rosids</taxon>
        <taxon>malvids</taxon>
        <taxon>Brassicales</taxon>
        <taxon>Brassicaceae</taxon>
        <taxon>Camelineae</taxon>
        <taxon>Arabidopsis</taxon>
    </lineage>
</organism>
<evidence type="ECO:0000256" key="1">
    <source>
        <dbReference type="SAM" id="SignalP"/>
    </source>
</evidence>